<proteinExistence type="predicted"/>
<organism evidence="2">
    <name type="scientific">uncultured Ramlibacter sp</name>
    <dbReference type="NCBI Taxonomy" id="260755"/>
    <lineage>
        <taxon>Bacteria</taxon>
        <taxon>Pseudomonadati</taxon>
        <taxon>Pseudomonadota</taxon>
        <taxon>Betaproteobacteria</taxon>
        <taxon>Burkholderiales</taxon>
        <taxon>Comamonadaceae</taxon>
        <taxon>Ramlibacter</taxon>
        <taxon>environmental samples</taxon>
    </lineage>
</organism>
<feature type="compositionally biased region" description="Gly residues" evidence="1">
    <location>
        <begin position="149"/>
        <end position="162"/>
    </location>
</feature>
<dbReference type="EMBL" id="CADCUX010000313">
    <property type="protein sequence ID" value="CAA9411316.1"/>
    <property type="molecule type" value="Genomic_DNA"/>
</dbReference>
<evidence type="ECO:0000313" key="2">
    <source>
        <dbReference type="EMBL" id="CAA9411316.1"/>
    </source>
</evidence>
<protein>
    <submittedName>
        <fullName evidence="2">UPF0056 inner membrane protein YchE</fullName>
    </submittedName>
</protein>
<name>A0A6J4PBR3_9BURK</name>
<evidence type="ECO:0000256" key="1">
    <source>
        <dbReference type="SAM" id="MobiDB-lite"/>
    </source>
</evidence>
<feature type="compositionally biased region" description="Basic and acidic residues" evidence="1">
    <location>
        <begin position="165"/>
        <end position="182"/>
    </location>
</feature>
<reference evidence="2" key="1">
    <citation type="submission" date="2020-02" db="EMBL/GenBank/DDBJ databases">
        <authorList>
            <person name="Meier V. D."/>
        </authorList>
    </citation>
    <scope>NUCLEOTIDE SEQUENCE</scope>
    <source>
        <strain evidence="2">AVDCRST_MAG51</strain>
    </source>
</reference>
<sequence>GLQAPGDPAGGGQSAGHRAVLHSLHPGLLAGAAAPDRADGSLHCLPGHCLQRRPRVAGAGILRHLAGQLPGRRRHAAADQRDEHAQCAACRGQAAHQRTGRGRGEGRHGRQHRRGAADHSAAHGARHHLHGGDLCRAGADRAAAGRAGGLWGGDRAGLGRGLHPGRSDRPGAGQDRHQRDDPPDGPDPGGAGRRGDGAGPGQAVPSPVEL</sequence>
<feature type="compositionally biased region" description="Gly residues" evidence="1">
    <location>
        <begin position="187"/>
        <end position="200"/>
    </location>
</feature>
<feature type="non-terminal residue" evidence="2">
    <location>
        <position position="210"/>
    </location>
</feature>
<accession>A0A6J4PBR3</accession>
<feature type="region of interest" description="Disordered" evidence="1">
    <location>
        <begin position="149"/>
        <end position="210"/>
    </location>
</feature>
<feature type="non-terminal residue" evidence="2">
    <location>
        <position position="1"/>
    </location>
</feature>
<feature type="region of interest" description="Disordered" evidence="1">
    <location>
        <begin position="91"/>
        <end position="129"/>
    </location>
</feature>
<dbReference type="AlphaFoldDB" id="A0A6J4PBR3"/>
<gene>
    <name evidence="2" type="ORF">AVDCRST_MAG51-1419</name>
</gene>